<sequence>MNTFDIYAFTLKAFKLKAITLKVLNLNAFILEAFYLQAFSLKYGIAFASLPSRVSRCIPLSLSALRRRAVKRCASLDRTAKLRRSDLKVSRNSVAYTADAGLRRFQPRFAAILRLVRPWSDSLLKMLYDLPNLTPASGTFRALTSVASPVFWASVLSRVGLVAPTLFWLLLPQGVANGSQDDEGVSSVLRRATVTGVNLLAYTQALWRLLNGCRLPYAPSWTRPTQALLLAATYAAQLVWTELQSRQGDGW</sequence>
<dbReference type="AlphaFoldDB" id="A0AAQ4FFM3"/>
<organism evidence="1 2">
    <name type="scientific">Amblyomma americanum</name>
    <name type="common">Lone star tick</name>
    <dbReference type="NCBI Taxonomy" id="6943"/>
    <lineage>
        <taxon>Eukaryota</taxon>
        <taxon>Metazoa</taxon>
        <taxon>Ecdysozoa</taxon>
        <taxon>Arthropoda</taxon>
        <taxon>Chelicerata</taxon>
        <taxon>Arachnida</taxon>
        <taxon>Acari</taxon>
        <taxon>Parasitiformes</taxon>
        <taxon>Ixodida</taxon>
        <taxon>Ixodoidea</taxon>
        <taxon>Ixodidae</taxon>
        <taxon>Amblyomminae</taxon>
        <taxon>Amblyomma</taxon>
    </lineage>
</organism>
<keyword evidence="2" id="KW-1185">Reference proteome</keyword>
<dbReference type="Proteomes" id="UP001321473">
    <property type="component" value="Unassembled WGS sequence"/>
</dbReference>
<reference evidence="1 2" key="1">
    <citation type="journal article" date="2023" name="Arcadia Sci">
        <title>De novo assembly of a long-read Amblyomma americanum tick genome.</title>
        <authorList>
            <person name="Chou S."/>
            <person name="Poskanzer K.E."/>
            <person name="Rollins M."/>
            <person name="Thuy-Boun P.S."/>
        </authorList>
    </citation>
    <scope>NUCLEOTIDE SEQUENCE [LARGE SCALE GENOMIC DNA]</scope>
    <source>
        <strain evidence="1">F_SG_1</strain>
        <tissue evidence="1">Salivary glands</tissue>
    </source>
</reference>
<evidence type="ECO:0000313" key="2">
    <source>
        <dbReference type="Proteomes" id="UP001321473"/>
    </source>
</evidence>
<proteinExistence type="predicted"/>
<protein>
    <submittedName>
        <fullName evidence="1">Uncharacterized protein</fullName>
    </submittedName>
</protein>
<evidence type="ECO:0000313" key="1">
    <source>
        <dbReference type="EMBL" id="KAK8785603.1"/>
    </source>
</evidence>
<accession>A0AAQ4FFM3</accession>
<comment type="caution">
    <text evidence="1">The sequence shown here is derived from an EMBL/GenBank/DDBJ whole genome shotgun (WGS) entry which is preliminary data.</text>
</comment>
<gene>
    <name evidence="1" type="ORF">V5799_008033</name>
</gene>
<name>A0AAQ4FFM3_AMBAM</name>
<dbReference type="EMBL" id="JARKHS020003381">
    <property type="protein sequence ID" value="KAK8785603.1"/>
    <property type="molecule type" value="Genomic_DNA"/>
</dbReference>